<evidence type="ECO:0008006" key="4">
    <source>
        <dbReference type="Google" id="ProtNLM"/>
    </source>
</evidence>
<keyword evidence="3" id="KW-1185">Reference proteome</keyword>
<evidence type="ECO:0000313" key="3">
    <source>
        <dbReference type="Proteomes" id="UP001060895"/>
    </source>
</evidence>
<protein>
    <recommendedName>
        <fullName evidence="4">Hook-length control protein FliK</fullName>
    </recommendedName>
</protein>
<evidence type="ECO:0000313" key="2">
    <source>
        <dbReference type="EMBL" id="GBQ18903.1"/>
    </source>
</evidence>
<feature type="compositionally biased region" description="Low complexity" evidence="1">
    <location>
        <begin position="211"/>
        <end position="294"/>
    </location>
</feature>
<sequence>MGMTMSKVSTKTDPTQASSPRGSLPPVSPGPVRSDTTFGAHLKNANQEPDSGTPQDGADTHDAASPPSQPPSTRPTSRHARHAATQDAAAPPADDPVASQTVQAVASPPGPSTANRTTKTLSAPKAGDATAPDQTSQSLLADVLSQTIGLQQSLPPASPPQSDDTGAPAIQPNPAAASISPPTDTGILTAAASQTTPTNMPPASPLPSTGTATAASQNPPTPAATQAPNAQPIPVTLSPQSATAPASGQPATASAATQAPGGQPIPAAPSPQSATASAASQPTITPATAQAPGGQPISITLSPQPSATTAPASNQPTVQIAATQASLVSHASSSADMATIPDQATPQVAATQAPTSQPVPATTPPQLPTGAATAVPHSSLQAAATTAGDHGHASHATASVPQDPATDALSLSPAPGVAAPQQSASASQSAQPRSPIAAALPHPADALAPATSGGTPSPDSADGSLAQGNGLTAMAGHPDSANTDRDETNAQANPRTASVLDPALGLAPSGTFATTLNNTLSETRADPSQKPASASHETDGHITSSPITTQSVDGSTSLSMTILTDDSTPVHVRLDGTDGQTTNVILQSEDQATARHLADNRHDLVAALGAAGVDVSNLKIDVVAASSGNSNDFQNQGQGQNADGTAFGGNFSGGMFGGGPGQNGQQSYGGNLWNANTAFPGQGTGDIEAQKSVRSARSSDSQAGSGVNITA</sequence>
<dbReference type="InterPro" id="IPR038610">
    <property type="entry name" value="FliK-like_C_sf"/>
</dbReference>
<feature type="region of interest" description="Disordered" evidence="1">
    <location>
        <begin position="522"/>
        <end position="553"/>
    </location>
</feature>
<comment type="caution">
    <text evidence="2">The sequence shown here is derived from an EMBL/GenBank/DDBJ whole genome shotgun (WGS) entry which is preliminary data.</text>
</comment>
<dbReference type="Gene3D" id="3.30.750.140">
    <property type="match status" value="1"/>
</dbReference>
<feature type="compositionally biased region" description="Polar residues" evidence="1">
    <location>
        <begin position="132"/>
        <end position="149"/>
    </location>
</feature>
<feature type="compositionally biased region" description="Polar residues" evidence="1">
    <location>
        <begin position="112"/>
        <end position="121"/>
    </location>
</feature>
<feature type="compositionally biased region" description="Polar residues" evidence="1">
    <location>
        <begin position="541"/>
        <end position="553"/>
    </location>
</feature>
<feature type="compositionally biased region" description="Polar residues" evidence="1">
    <location>
        <begin position="44"/>
        <end position="54"/>
    </location>
</feature>
<proteinExistence type="predicted"/>
<organism evidence="2 3">
    <name type="scientific">Gluconacetobacter sacchari DSM 12717</name>
    <dbReference type="NCBI Taxonomy" id="1307940"/>
    <lineage>
        <taxon>Bacteria</taxon>
        <taxon>Pseudomonadati</taxon>
        <taxon>Pseudomonadota</taxon>
        <taxon>Alphaproteobacteria</taxon>
        <taxon>Acetobacterales</taxon>
        <taxon>Acetobacteraceae</taxon>
        <taxon>Gluconacetobacter</taxon>
    </lineage>
</organism>
<feature type="compositionally biased region" description="Polar residues" evidence="1">
    <location>
        <begin position="692"/>
        <end position="711"/>
    </location>
</feature>
<feature type="compositionally biased region" description="Polar residues" evidence="1">
    <location>
        <begin position="297"/>
        <end position="336"/>
    </location>
</feature>
<gene>
    <name evidence="2" type="ORF">AA12717_0072</name>
</gene>
<feature type="compositionally biased region" description="Polar residues" evidence="1">
    <location>
        <begin position="1"/>
        <end position="21"/>
    </location>
</feature>
<feature type="compositionally biased region" description="Low complexity" evidence="1">
    <location>
        <begin position="412"/>
        <end position="450"/>
    </location>
</feature>
<feature type="region of interest" description="Disordered" evidence="1">
    <location>
        <begin position="1"/>
        <end position="491"/>
    </location>
</feature>
<dbReference type="Proteomes" id="UP001060895">
    <property type="component" value="Unassembled WGS sequence"/>
</dbReference>
<evidence type="ECO:0000256" key="1">
    <source>
        <dbReference type="SAM" id="MobiDB-lite"/>
    </source>
</evidence>
<feature type="region of interest" description="Disordered" evidence="1">
    <location>
        <begin position="657"/>
        <end position="711"/>
    </location>
</feature>
<name>A0ABQ0P1P7_9PROT</name>
<dbReference type="EMBL" id="BAQP01000004">
    <property type="protein sequence ID" value="GBQ18903.1"/>
    <property type="molecule type" value="Genomic_DNA"/>
</dbReference>
<feature type="compositionally biased region" description="Low complexity" evidence="1">
    <location>
        <begin position="83"/>
        <end position="98"/>
    </location>
</feature>
<feature type="compositionally biased region" description="Low complexity" evidence="1">
    <location>
        <begin position="341"/>
        <end position="358"/>
    </location>
</feature>
<reference evidence="2" key="1">
    <citation type="submission" date="2013-04" db="EMBL/GenBank/DDBJ databases">
        <title>The genome sequencing project of 58 acetic acid bacteria.</title>
        <authorList>
            <person name="Okamoto-Kainuma A."/>
            <person name="Ishikawa M."/>
            <person name="Umino S."/>
            <person name="Koizumi Y."/>
            <person name="Shiwa Y."/>
            <person name="Yoshikawa H."/>
            <person name="Matsutani M."/>
            <person name="Matsushita K."/>
        </authorList>
    </citation>
    <scope>NUCLEOTIDE SEQUENCE</scope>
    <source>
        <strain evidence="2">DSM 12717</strain>
    </source>
</reference>
<accession>A0ABQ0P1P7</accession>
<feature type="compositionally biased region" description="Low complexity" evidence="1">
    <location>
        <begin position="382"/>
        <end position="399"/>
    </location>
</feature>